<keyword evidence="5 9" id="KW-0812">Transmembrane</keyword>
<feature type="transmembrane region" description="Helical" evidence="9">
    <location>
        <begin position="385"/>
        <end position="404"/>
    </location>
</feature>
<feature type="transmembrane region" description="Helical" evidence="9">
    <location>
        <begin position="357"/>
        <end position="373"/>
    </location>
</feature>
<dbReference type="PANTHER" id="PTHR33908">
    <property type="entry name" value="MANNOSYLTRANSFERASE YKCB-RELATED"/>
    <property type="match status" value="1"/>
</dbReference>
<dbReference type="GO" id="GO:0000030">
    <property type="term" value="F:mannosyltransferase activity"/>
    <property type="evidence" value="ECO:0007669"/>
    <property type="project" value="InterPro"/>
</dbReference>
<evidence type="ECO:0000256" key="3">
    <source>
        <dbReference type="ARBA" id="ARBA00022676"/>
    </source>
</evidence>
<dbReference type="GO" id="GO:0006493">
    <property type="term" value="P:protein O-linked glycosylation"/>
    <property type="evidence" value="ECO:0007669"/>
    <property type="project" value="InterPro"/>
</dbReference>
<dbReference type="AlphaFoldDB" id="A0A7Y2EC88"/>
<feature type="transmembrane region" description="Helical" evidence="9">
    <location>
        <begin position="101"/>
        <end position="121"/>
    </location>
</feature>
<comment type="subcellular location">
    <subcellularLocation>
        <location evidence="1">Cell membrane</location>
        <topology evidence="1">Multi-pass membrane protein</topology>
    </subcellularLocation>
</comment>
<name>A0A7Y2EC88_UNCEI</name>
<sequence>MRYFWVLAVVVLAAALRFFGLDWGLPQVYEEATPLKKAWDLLGLGPARDFELNPKFFNYPSLTIYLQLLAQGLLYGFLKLVGSVDSSLDFQRVFFIERSPFYIAGRMVTALFGIGTVWITAKLGAIITNKWLGLFAALLLALNAFHLEKSQVIEVDVPLTFFVVLAFFFMVRSEELSLKKAVLVGLGIGLAAGTKYTGAFLALPATCLIFMMRPTPESDPASEPESPGDPSLPDHPTPSPPWRSRFTWLFTAGFVSAVTFFVTSPYVLLDYASFSSDLAMEREHMRLGHFGVDDSFSWDWYTQILGSKLMTWPLLGLGTLGLLWAFLERRRNAILIAIFCLGYFLLVGSWSMKADRYVLPLVPLMLVLAMIPLEKLQSRLSSRALIPILGALLVFPILALPKHFDRLKLDTRTQAKVWIEENLAPGSLLISEAYGPDVYDPIEFWPLHPQLKAHVRASGTLLFGYHQIPMFQVMPHLSSRFYVIDLYENADYFVTSSAVRDRYQADPSTFATQLKFYSQLEGHCEKVKVFHSDESPGPEIIIYKNPIQKEPMGSRTALRGPIPLNIETNEYTGEESFSFYSLGLNYETFDHTEAALANYMMALRYPTSRPGIYLNLGLGVTRCLLKSGRRPEALQFLQEAMMQANDPGDRARLGEVRNSI</sequence>
<feature type="transmembrane region" description="Helical" evidence="9">
    <location>
        <begin position="152"/>
        <end position="171"/>
    </location>
</feature>
<proteinExistence type="predicted"/>
<evidence type="ECO:0000256" key="4">
    <source>
        <dbReference type="ARBA" id="ARBA00022679"/>
    </source>
</evidence>
<dbReference type="EMBL" id="JABDJR010000666">
    <property type="protein sequence ID" value="NNF08380.1"/>
    <property type="molecule type" value="Genomic_DNA"/>
</dbReference>
<feature type="transmembrane region" description="Helical" evidence="9">
    <location>
        <begin position="246"/>
        <end position="268"/>
    </location>
</feature>
<evidence type="ECO:0000313" key="11">
    <source>
        <dbReference type="EMBL" id="NNF08380.1"/>
    </source>
</evidence>
<protein>
    <submittedName>
        <fullName evidence="11">Phospholipid carrier-dependent glycosyltransferase</fullName>
    </submittedName>
</protein>
<evidence type="ECO:0000313" key="12">
    <source>
        <dbReference type="Proteomes" id="UP000547674"/>
    </source>
</evidence>
<evidence type="ECO:0000256" key="6">
    <source>
        <dbReference type="ARBA" id="ARBA00022989"/>
    </source>
</evidence>
<evidence type="ECO:0000256" key="2">
    <source>
        <dbReference type="ARBA" id="ARBA00022475"/>
    </source>
</evidence>
<dbReference type="GO" id="GO:0009103">
    <property type="term" value="P:lipopolysaccharide biosynthetic process"/>
    <property type="evidence" value="ECO:0007669"/>
    <property type="project" value="UniProtKB-ARBA"/>
</dbReference>
<dbReference type="GO" id="GO:0016763">
    <property type="term" value="F:pentosyltransferase activity"/>
    <property type="evidence" value="ECO:0007669"/>
    <property type="project" value="TreeGrafter"/>
</dbReference>
<organism evidence="11 12">
    <name type="scientific">Eiseniibacteriota bacterium</name>
    <dbReference type="NCBI Taxonomy" id="2212470"/>
    <lineage>
        <taxon>Bacteria</taxon>
        <taxon>Candidatus Eiseniibacteriota</taxon>
    </lineage>
</organism>
<gene>
    <name evidence="11" type="ORF">HKN21_16585</name>
</gene>
<keyword evidence="6 9" id="KW-1133">Transmembrane helix</keyword>
<dbReference type="PANTHER" id="PTHR33908:SF11">
    <property type="entry name" value="MEMBRANE PROTEIN"/>
    <property type="match status" value="1"/>
</dbReference>
<evidence type="ECO:0000259" key="10">
    <source>
        <dbReference type="Pfam" id="PF02366"/>
    </source>
</evidence>
<dbReference type="Pfam" id="PF02366">
    <property type="entry name" value="PMT"/>
    <property type="match status" value="1"/>
</dbReference>
<feature type="transmembrane region" description="Helical" evidence="9">
    <location>
        <begin position="309"/>
        <end position="327"/>
    </location>
</feature>
<dbReference type="InterPro" id="IPR050297">
    <property type="entry name" value="LipidA_mod_glycosyltrf_83"/>
</dbReference>
<keyword evidence="7 9" id="KW-0472">Membrane</keyword>
<evidence type="ECO:0000256" key="9">
    <source>
        <dbReference type="SAM" id="Phobius"/>
    </source>
</evidence>
<evidence type="ECO:0000256" key="1">
    <source>
        <dbReference type="ARBA" id="ARBA00004651"/>
    </source>
</evidence>
<keyword evidence="3" id="KW-0328">Glycosyltransferase</keyword>
<dbReference type="GO" id="GO:0005886">
    <property type="term" value="C:plasma membrane"/>
    <property type="evidence" value="ECO:0007669"/>
    <property type="project" value="UniProtKB-SubCell"/>
</dbReference>
<feature type="compositionally biased region" description="Low complexity" evidence="8">
    <location>
        <begin position="216"/>
        <end position="231"/>
    </location>
</feature>
<dbReference type="Proteomes" id="UP000547674">
    <property type="component" value="Unassembled WGS sequence"/>
</dbReference>
<feature type="region of interest" description="Disordered" evidence="8">
    <location>
        <begin position="216"/>
        <end position="238"/>
    </location>
</feature>
<evidence type="ECO:0000256" key="8">
    <source>
        <dbReference type="SAM" id="MobiDB-lite"/>
    </source>
</evidence>
<feature type="transmembrane region" description="Helical" evidence="9">
    <location>
        <begin position="62"/>
        <end position="81"/>
    </location>
</feature>
<dbReference type="InterPro" id="IPR003342">
    <property type="entry name" value="ArnT-like_N"/>
</dbReference>
<feature type="transmembrane region" description="Helical" evidence="9">
    <location>
        <begin position="183"/>
        <end position="203"/>
    </location>
</feature>
<feature type="transmembrane region" description="Helical" evidence="9">
    <location>
        <begin position="334"/>
        <end position="351"/>
    </location>
</feature>
<accession>A0A7Y2EC88</accession>
<keyword evidence="2" id="KW-1003">Cell membrane</keyword>
<evidence type="ECO:0000256" key="7">
    <source>
        <dbReference type="ARBA" id="ARBA00023136"/>
    </source>
</evidence>
<comment type="caution">
    <text evidence="11">The sequence shown here is derived from an EMBL/GenBank/DDBJ whole genome shotgun (WGS) entry which is preliminary data.</text>
</comment>
<evidence type="ECO:0000256" key="5">
    <source>
        <dbReference type="ARBA" id="ARBA00022692"/>
    </source>
</evidence>
<feature type="transmembrane region" description="Helical" evidence="9">
    <location>
        <begin position="127"/>
        <end position="145"/>
    </location>
</feature>
<reference evidence="11 12" key="1">
    <citation type="submission" date="2020-03" db="EMBL/GenBank/DDBJ databases">
        <title>Metabolic flexibility allows generalist bacteria to become dominant in a frequently disturbed ecosystem.</title>
        <authorList>
            <person name="Chen Y.-J."/>
            <person name="Leung P.M."/>
            <person name="Bay S.K."/>
            <person name="Hugenholtz P."/>
            <person name="Kessler A.J."/>
            <person name="Shelley G."/>
            <person name="Waite D.W."/>
            <person name="Cook P.L."/>
            <person name="Greening C."/>
        </authorList>
    </citation>
    <scope>NUCLEOTIDE SEQUENCE [LARGE SCALE GENOMIC DNA]</scope>
    <source>
        <strain evidence="11">SS_bin_28</strain>
    </source>
</reference>
<keyword evidence="4 11" id="KW-0808">Transferase</keyword>
<feature type="domain" description="ArnT-like N-terminal" evidence="10">
    <location>
        <begin position="85"/>
        <end position="209"/>
    </location>
</feature>